<sequence length="318" mass="35620">MNLEQFKIDLAVGVRRALERIGNTELIGEKIMIPCRGGEVDIYLYRAKRQLAPVLFDLHGGGFVYGHGADEELFCDCLRKDLDINVISINYRKAPKFPYPAAVEDVFDVICHWKEHAAEYQMDGERMAIIGHSAGGNLAAVAAMMGKESGKYQLRCQILNYPFLDVLSNPADKPKYPEALPVLLIKTFSELYARPEDRALPHISPALCSQDQLKGLPPAAVLVAEYDSLRQEGERYGELLRQAGVPVTVRCIQGIGHGFIEHYFARGVYDRMPEEPQSILPQDIDEKIAAAMEVIEETLNKYLLETAAEAHDKYRVKG</sequence>
<dbReference type="PANTHER" id="PTHR48081">
    <property type="entry name" value="AB HYDROLASE SUPERFAMILY PROTEIN C4A8.06C"/>
    <property type="match status" value="1"/>
</dbReference>
<evidence type="ECO:0000256" key="1">
    <source>
        <dbReference type="ARBA" id="ARBA00022801"/>
    </source>
</evidence>
<protein>
    <submittedName>
        <fullName evidence="3">Alpha/beta hydrolase</fullName>
    </submittedName>
</protein>
<dbReference type="GO" id="GO:0016787">
    <property type="term" value="F:hydrolase activity"/>
    <property type="evidence" value="ECO:0007669"/>
    <property type="project" value="UniProtKB-KW"/>
</dbReference>
<reference evidence="3" key="1">
    <citation type="submission" date="2020-08" db="EMBL/GenBank/DDBJ databases">
        <title>Genome public.</title>
        <authorList>
            <person name="Liu C."/>
            <person name="Sun Q."/>
        </authorList>
    </citation>
    <scope>NUCLEOTIDE SEQUENCE</scope>
    <source>
        <strain evidence="3">NSJ-33</strain>
    </source>
</reference>
<evidence type="ECO:0000313" key="3">
    <source>
        <dbReference type="EMBL" id="MBC8559731.1"/>
    </source>
</evidence>
<dbReference type="RefSeq" id="WP_249294735.1">
    <property type="nucleotide sequence ID" value="NZ_JACRSV010000002.1"/>
</dbReference>
<dbReference type="AlphaFoldDB" id="A0A926E1S7"/>
<name>A0A926E1S7_9FIRM</name>
<gene>
    <name evidence="3" type="ORF">H8710_06565</name>
</gene>
<dbReference type="Proteomes" id="UP000610760">
    <property type="component" value="Unassembled WGS sequence"/>
</dbReference>
<dbReference type="Gene3D" id="3.40.50.1820">
    <property type="entry name" value="alpha/beta hydrolase"/>
    <property type="match status" value="1"/>
</dbReference>
<dbReference type="InterPro" id="IPR050300">
    <property type="entry name" value="GDXG_lipolytic_enzyme"/>
</dbReference>
<accession>A0A926E1S7</accession>
<feature type="domain" description="Alpha/beta hydrolase fold-3" evidence="2">
    <location>
        <begin position="56"/>
        <end position="260"/>
    </location>
</feature>
<dbReference type="SUPFAM" id="SSF53474">
    <property type="entry name" value="alpha/beta-Hydrolases"/>
    <property type="match status" value="1"/>
</dbReference>
<dbReference type="PANTHER" id="PTHR48081:SF8">
    <property type="entry name" value="ALPHA_BETA HYDROLASE FOLD-3 DOMAIN-CONTAINING PROTEIN-RELATED"/>
    <property type="match status" value="1"/>
</dbReference>
<evidence type="ECO:0000259" key="2">
    <source>
        <dbReference type="Pfam" id="PF07859"/>
    </source>
</evidence>
<dbReference type="EMBL" id="JACRSV010000002">
    <property type="protein sequence ID" value="MBC8559731.1"/>
    <property type="molecule type" value="Genomic_DNA"/>
</dbReference>
<dbReference type="InterPro" id="IPR013094">
    <property type="entry name" value="AB_hydrolase_3"/>
</dbReference>
<keyword evidence="4" id="KW-1185">Reference proteome</keyword>
<comment type="caution">
    <text evidence="3">The sequence shown here is derived from an EMBL/GenBank/DDBJ whole genome shotgun (WGS) entry which is preliminary data.</text>
</comment>
<proteinExistence type="predicted"/>
<evidence type="ECO:0000313" key="4">
    <source>
        <dbReference type="Proteomes" id="UP000610760"/>
    </source>
</evidence>
<keyword evidence="1 3" id="KW-0378">Hydrolase</keyword>
<dbReference type="InterPro" id="IPR029058">
    <property type="entry name" value="AB_hydrolase_fold"/>
</dbReference>
<dbReference type="Pfam" id="PF07859">
    <property type="entry name" value="Abhydrolase_3"/>
    <property type="match status" value="1"/>
</dbReference>
<organism evidence="3 4">
    <name type="scientific">Fumia xinanensis</name>
    <dbReference type="NCBI Taxonomy" id="2763659"/>
    <lineage>
        <taxon>Bacteria</taxon>
        <taxon>Bacillati</taxon>
        <taxon>Bacillota</taxon>
        <taxon>Clostridia</taxon>
        <taxon>Eubacteriales</taxon>
        <taxon>Oscillospiraceae</taxon>
        <taxon>Fumia</taxon>
    </lineage>
</organism>